<proteinExistence type="inferred from homology"/>
<dbReference type="InterPro" id="IPR017867">
    <property type="entry name" value="Tyr_phospatase_low_mol_wt"/>
</dbReference>
<protein>
    <recommendedName>
        <fullName evidence="2">protein-tyrosine-phosphatase</fullName>
        <ecNumber evidence="2">3.1.3.48</ecNumber>
    </recommendedName>
</protein>
<comment type="similarity">
    <text evidence="1">Belongs to the low molecular weight phosphotyrosine protein phosphatase family.</text>
</comment>
<dbReference type="SUPFAM" id="SSF52788">
    <property type="entry name" value="Phosphotyrosine protein phosphatases I"/>
    <property type="match status" value="1"/>
</dbReference>
<gene>
    <name evidence="6" type="ORF">NBRC116591_22960</name>
</gene>
<comment type="caution">
    <text evidence="6">The sequence shown here is derived from an EMBL/GenBank/DDBJ whole genome shotgun (WGS) entry which is preliminary data.</text>
</comment>
<organism evidence="6 7">
    <name type="scientific">Sessilibacter corallicola</name>
    <dbReference type="NCBI Taxonomy" id="2904075"/>
    <lineage>
        <taxon>Bacteria</taxon>
        <taxon>Pseudomonadati</taxon>
        <taxon>Pseudomonadota</taxon>
        <taxon>Gammaproteobacteria</taxon>
        <taxon>Cellvibrionales</taxon>
        <taxon>Cellvibrionaceae</taxon>
        <taxon>Sessilibacter</taxon>
    </lineage>
</organism>
<keyword evidence="4" id="KW-0904">Protein phosphatase</keyword>
<evidence type="ECO:0000256" key="3">
    <source>
        <dbReference type="ARBA" id="ARBA00022801"/>
    </source>
</evidence>
<keyword evidence="7" id="KW-1185">Reference proteome</keyword>
<keyword evidence="3" id="KW-0378">Hydrolase</keyword>
<evidence type="ECO:0000313" key="6">
    <source>
        <dbReference type="EMBL" id="GAA6168485.1"/>
    </source>
</evidence>
<dbReference type="EMBL" id="BAABWN010000007">
    <property type="protein sequence ID" value="GAA6168485.1"/>
    <property type="molecule type" value="Genomic_DNA"/>
</dbReference>
<feature type="domain" description="Phosphotyrosine protein phosphatase I" evidence="5">
    <location>
        <begin position="6"/>
        <end position="159"/>
    </location>
</feature>
<dbReference type="Pfam" id="PF01451">
    <property type="entry name" value="LMWPc"/>
    <property type="match status" value="1"/>
</dbReference>
<evidence type="ECO:0000256" key="4">
    <source>
        <dbReference type="ARBA" id="ARBA00022912"/>
    </source>
</evidence>
<dbReference type="InterPro" id="IPR036196">
    <property type="entry name" value="Ptyr_pPase_sf"/>
</dbReference>
<dbReference type="PRINTS" id="PR00719">
    <property type="entry name" value="LMWPTPASE"/>
</dbReference>
<reference evidence="6 7" key="1">
    <citation type="submission" date="2024-04" db="EMBL/GenBank/DDBJ databases">
        <title>Draft genome sequence of Sessilibacter corallicola NBRC 116591.</title>
        <authorList>
            <person name="Miyakawa T."/>
            <person name="Kusuya Y."/>
            <person name="Miura T."/>
        </authorList>
    </citation>
    <scope>NUCLEOTIDE SEQUENCE [LARGE SCALE GENOMIC DNA]</scope>
    <source>
        <strain evidence="6 7">KU-00831-HH</strain>
    </source>
</reference>
<dbReference type="SMART" id="SM00226">
    <property type="entry name" value="LMWPc"/>
    <property type="match status" value="1"/>
</dbReference>
<evidence type="ECO:0000313" key="7">
    <source>
        <dbReference type="Proteomes" id="UP001465153"/>
    </source>
</evidence>
<dbReference type="Gene3D" id="3.40.50.2300">
    <property type="match status" value="1"/>
</dbReference>
<dbReference type="PANTHER" id="PTHR11717:SF7">
    <property type="entry name" value="LOW MOLECULAR WEIGHT PHOSPHOTYROSINE PROTEIN PHOSPHATASE"/>
    <property type="match status" value="1"/>
</dbReference>
<dbReference type="InterPro" id="IPR050438">
    <property type="entry name" value="LMW_PTPase"/>
</dbReference>
<evidence type="ECO:0000259" key="5">
    <source>
        <dbReference type="SMART" id="SM00226"/>
    </source>
</evidence>
<sequence>MLNVSVSVLFVCLGNICRSPTAEAVFTKLLEDYRHNENSSLELSIDSAGTGGWHVGKAPDSRAQAAGKKRGYDLSVLRGRQVSEEDFSKFDYILAMDQANLSDLKRMSEHANFKGHLGLFLEFGHSNEREVPDPYYGGESGFEYVLDLIEDASQGLITHIAERSK</sequence>
<name>A0ABQ0AA07_9GAMM</name>
<accession>A0ABQ0AA07</accession>
<evidence type="ECO:0000256" key="1">
    <source>
        <dbReference type="ARBA" id="ARBA00011063"/>
    </source>
</evidence>
<dbReference type="Proteomes" id="UP001465153">
    <property type="component" value="Unassembled WGS sequence"/>
</dbReference>
<evidence type="ECO:0000256" key="2">
    <source>
        <dbReference type="ARBA" id="ARBA00013064"/>
    </source>
</evidence>
<dbReference type="EC" id="3.1.3.48" evidence="2"/>
<dbReference type="PANTHER" id="PTHR11717">
    <property type="entry name" value="LOW MOLECULAR WEIGHT PROTEIN TYROSINE PHOSPHATASE"/>
    <property type="match status" value="1"/>
</dbReference>
<dbReference type="CDD" id="cd16343">
    <property type="entry name" value="LMWPTP"/>
    <property type="match status" value="1"/>
</dbReference>
<dbReference type="InterPro" id="IPR023485">
    <property type="entry name" value="Ptyr_pPase"/>
</dbReference>